<dbReference type="AlphaFoldDB" id="A0AAW9RV25"/>
<feature type="region of interest" description="Disordered" evidence="1">
    <location>
        <begin position="207"/>
        <end position="250"/>
    </location>
</feature>
<accession>A0AAW9RV25</accession>
<evidence type="ECO:0000313" key="4">
    <source>
        <dbReference type="Proteomes" id="UP001378188"/>
    </source>
</evidence>
<dbReference type="Proteomes" id="UP001378188">
    <property type="component" value="Unassembled WGS sequence"/>
</dbReference>
<gene>
    <name evidence="3" type="ORF">V3328_15065</name>
</gene>
<dbReference type="Pfam" id="PF00226">
    <property type="entry name" value="DnaJ"/>
    <property type="match status" value="1"/>
</dbReference>
<dbReference type="InterPro" id="IPR052276">
    <property type="entry name" value="Diphthamide-biosynth_chaperone"/>
</dbReference>
<dbReference type="InterPro" id="IPR036869">
    <property type="entry name" value="J_dom_sf"/>
</dbReference>
<feature type="domain" description="J" evidence="2">
    <location>
        <begin position="78"/>
        <end position="142"/>
    </location>
</feature>
<dbReference type="PROSITE" id="PS50076">
    <property type="entry name" value="DNAJ_2"/>
    <property type="match status" value="1"/>
</dbReference>
<sequence>MAAARALYVALDLARVPTLAGLIREQPLPPGILMLIKIGAGSQEALEDAVCSTGESPGRIREAAALYLEQVLLAGNSDSYRTLGVEPDASQETLREHMRWLMKWLHPDRNRSDWEVVFAERVIAAWQDLKSPERRAAYDRSLQLAPRPKPARRVKSRPVPLRLPWRIEPVVRADTSRPWYRRILLTAAAAATVAAVLLLPSPNPEPTATVMAEQVGNRQPGARDPQTNVGRAPTSPGDIQTVSTAGRPPK</sequence>
<proteinExistence type="predicted"/>
<dbReference type="InterPro" id="IPR001623">
    <property type="entry name" value="DnaJ_domain"/>
</dbReference>
<keyword evidence="4" id="KW-1185">Reference proteome</keyword>
<dbReference type="PANTHER" id="PTHR44240:SF10">
    <property type="entry name" value="J DOMAIN-CONTAINING PROTEIN"/>
    <property type="match status" value="1"/>
</dbReference>
<dbReference type="SMART" id="SM00271">
    <property type="entry name" value="DnaJ"/>
    <property type="match status" value="1"/>
</dbReference>
<organism evidence="3 4">
    <name type="scientific">Microbaculum marinum</name>
    <dbReference type="NCBI Taxonomy" id="1764581"/>
    <lineage>
        <taxon>Bacteria</taxon>
        <taxon>Pseudomonadati</taxon>
        <taxon>Pseudomonadota</taxon>
        <taxon>Alphaproteobacteria</taxon>
        <taxon>Hyphomicrobiales</taxon>
        <taxon>Tepidamorphaceae</taxon>
        <taxon>Microbaculum</taxon>
    </lineage>
</organism>
<dbReference type="Gene3D" id="1.10.287.110">
    <property type="entry name" value="DnaJ domain"/>
    <property type="match status" value="1"/>
</dbReference>
<comment type="caution">
    <text evidence="3">The sequence shown here is derived from an EMBL/GenBank/DDBJ whole genome shotgun (WGS) entry which is preliminary data.</text>
</comment>
<dbReference type="RefSeq" id="WP_340330511.1">
    <property type="nucleotide sequence ID" value="NZ_JAZHOF010000006.1"/>
</dbReference>
<evidence type="ECO:0000256" key="1">
    <source>
        <dbReference type="SAM" id="MobiDB-lite"/>
    </source>
</evidence>
<name>A0AAW9RV25_9HYPH</name>
<dbReference type="EMBL" id="JAZHOF010000006">
    <property type="protein sequence ID" value="MEJ8572809.1"/>
    <property type="molecule type" value="Genomic_DNA"/>
</dbReference>
<protein>
    <submittedName>
        <fullName evidence="3">J domain-containing protein</fullName>
    </submittedName>
</protein>
<dbReference type="CDD" id="cd06257">
    <property type="entry name" value="DnaJ"/>
    <property type="match status" value="1"/>
</dbReference>
<reference evidence="3 4" key="1">
    <citation type="submission" date="2024-02" db="EMBL/GenBank/DDBJ databases">
        <title>Genome analysis and characterization of Microbaculum marinisediminis sp. nov., isolated from marine sediment.</title>
        <authorList>
            <person name="Du Z.-J."/>
            <person name="Ye Y.-Q."/>
            <person name="Zhang Z.-R."/>
            <person name="Yuan S.-M."/>
            <person name="Zhang X.-Y."/>
        </authorList>
    </citation>
    <scope>NUCLEOTIDE SEQUENCE [LARGE SCALE GENOMIC DNA]</scope>
    <source>
        <strain evidence="3 4">SDUM1044001</strain>
    </source>
</reference>
<evidence type="ECO:0000259" key="2">
    <source>
        <dbReference type="PROSITE" id="PS50076"/>
    </source>
</evidence>
<dbReference type="SUPFAM" id="SSF46565">
    <property type="entry name" value="Chaperone J-domain"/>
    <property type="match status" value="1"/>
</dbReference>
<dbReference type="PANTHER" id="PTHR44240">
    <property type="entry name" value="DNAJ DOMAIN (PROKARYOTIC HEAT SHOCK PROTEIN)-RELATED"/>
    <property type="match status" value="1"/>
</dbReference>
<evidence type="ECO:0000313" key="3">
    <source>
        <dbReference type="EMBL" id="MEJ8572809.1"/>
    </source>
</evidence>